<dbReference type="Gene3D" id="3.40.50.720">
    <property type="entry name" value="NAD(P)-binding Rossmann-like Domain"/>
    <property type="match status" value="1"/>
</dbReference>
<gene>
    <name evidence="3" type="ORF">GCM10023307_28440</name>
</gene>
<keyword evidence="4" id="KW-1185">Reference proteome</keyword>
<dbReference type="SUPFAM" id="SSF51735">
    <property type="entry name" value="NAD(P)-binding Rossmann-fold domains"/>
    <property type="match status" value="1"/>
</dbReference>
<feature type="domain" description="Pyrroline-5-carboxylate reductase catalytic N-terminal" evidence="2">
    <location>
        <begin position="3"/>
        <end position="90"/>
    </location>
</feature>
<proteinExistence type="predicted"/>
<accession>A0ABP9BUL4</accession>
<dbReference type="PANTHER" id="PTHR14239">
    <property type="entry name" value="DUDULIN-RELATED"/>
    <property type="match status" value="1"/>
</dbReference>
<dbReference type="Pfam" id="PF03807">
    <property type="entry name" value="F420_oxidored"/>
    <property type="match status" value="1"/>
</dbReference>
<evidence type="ECO:0000313" key="3">
    <source>
        <dbReference type="EMBL" id="GAA4800397.1"/>
    </source>
</evidence>
<dbReference type="InterPro" id="IPR051267">
    <property type="entry name" value="STEAP_metalloreductase"/>
</dbReference>
<comment type="caution">
    <text evidence="3">The sequence shown here is derived from an EMBL/GenBank/DDBJ whole genome shotgun (WGS) entry which is preliminary data.</text>
</comment>
<dbReference type="InterPro" id="IPR028939">
    <property type="entry name" value="P5C_Rdtase_cat_N"/>
</dbReference>
<sequence>MSIAILGAGNVGAALARNLSRHGMPVFFGVPEPEKYRDLADALGARIGRVEDAIADARIAILAVPYASALAIADQIGDWNDRVLIDATNPLAPGLAGLTVGTTTSAAEQIAARARNARVVKCFNVTGAENMADPQALGGGVFMPVAGDDAGARAEVVALAARMGFDAVDAGPLSAARYLEPFAMTWIHLAFAAGQGRAWAFSRARKAS</sequence>
<dbReference type="RefSeq" id="WP_345304008.1">
    <property type="nucleotide sequence ID" value="NZ_BAABJE010000015.1"/>
</dbReference>
<dbReference type="PANTHER" id="PTHR14239:SF0">
    <property type="entry name" value="F420-DEPENDENT NADP REDUCTASE"/>
    <property type="match status" value="1"/>
</dbReference>
<organism evidence="3 4">
    <name type="scientific">Lysobacter hankyongensis</name>
    <dbReference type="NCBI Taxonomy" id="1176535"/>
    <lineage>
        <taxon>Bacteria</taxon>
        <taxon>Pseudomonadati</taxon>
        <taxon>Pseudomonadota</taxon>
        <taxon>Gammaproteobacteria</taxon>
        <taxon>Lysobacterales</taxon>
        <taxon>Lysobacteraceae</taxon>
        <taxon>Lysobacter</taxon>
    </lineage>
</organism>
<evidence type="ECO:0000259" key="2">
    <source>
        <dbReference type="Pfam" id="PF03807"/>
    </source>
</evidence>
<dbReference type="Proteomes" id="UP001499959">
    <property type="component" value="Unassembled WGS sequence"/>
</dbReference>
<keyword evidence="1" id="KW-0560">Oxidoreductase</keyword>
<dbReference type="InterPro" id="IPR036291">
    <property type="entry name" value="NAD(P)-bd_dom_sf"/>
</dbReference>
<name>A0ABP9BUL4_9GAMM</name>
<reference evidence="4" key="1">
    <citation type="journal article" date="2019" name="Int. J. Syst. Evol. Microbiol.">
        <title>The Global Catalogue of Microorganisms (GCM) 10K type strain sequencing project: providing services to taxonomists for standard genome sequencing and annotation.</title>
        <authorList>
            <consortium name="The Broad Institute Genomics Platform"/>
            <consortium name="The Broad Institute Genome Sequencing Center for Infectious Disease"/>
            <person name="Wu L."/>
            <person name="Ma J."/>
        </authorList>
    </citation>
    <scope>NUCLEOTIDE SEQUENCE [LARGE SCALE GENOMIC DNA]</scope>
    <source>
        <strain evidence="4">JCM 18204</strain>
    </source>
</reference>
<protein>
    <submittedName>
        <fullName evidence="3">NAD(P)-binding domain-containing protein</fullName>
    </submittedName>
</protein>
<dbReference type="EMBL" id="BAABJE010000015">
    <property type="protein sequence ID" value="GAA4800397.1"/>
    <property type="molecule type" value="Genomic_DNA"/>
</dbReference>
<evidence type="ECO:0000313" key="4">
    <source>
        <dbReference type="Proteomes" id="UP001499959"/>
    </source>
</evidence>
<evidence type="ECO:0000256" key="1">
    <source>
        <dbReference type="ARBA" id="ARBA00023002"/>
    </source>
</evidence>